<protein>
    <recommendedName>
        <fullName evidence="4 10">2-isopropylmalate synthase</fullName>
        <ecNumber evidence="4 10">2.3.3.13</ecNumber>
    </recommendedName>
    <alternativeName>
        <fullName evidence="10">Alpha-IPM synthase</fullName>
    </alternativeName>
    <alternativeName>
        <fullName evidence="10">Alpha-isopropylmalate synthase</fullName>
    </alternativeName>
</protein>
<dbReference type="PANTHER" id="PTHR46911">
    <property type="match status" value="1"/>
</dbReference>
<dbReference type="GO" id="GO:0003985">
    <property type="term" value="F:acetyl-CoA C-acetyltransferase activity"/>
    <property type="evidence" value="ECO:0007669"/>
    <property type="project" value="UniProtKB-UniRule"/>
</dbReference>
<dbReference type="InterPro" id="IPR000891">
    <property type="entry name" value="PYR_CT"/>
</dbReference>
<dbReference type="EC" id="2.3.3.13" evidence="4 10"/>
<dbReference type="PATRIC" id="fig|1097667.3.peg.671"/>
<dbReference type="GO" id="GO:0005737">
    <property type="term" value="C:cytoplasm"/>
    <property type="evidence" value="ECO:0007669"/>
    <property type="project" value="UniProtKB-SubCell"/>
</dbReference>
<dbReference type="PROSITE" id="PS50991">
    <property type="entry name" value="PYR_CT"/>
    <property type="match status" value="1"/>
</dbReference>
<evidence type="ECO:0000256" key="5">
    <source>
        <dbReference type="ARBA" id="ARBA00022430"/>
    </source>
</evidence>
<feature type="region of interest" description="Disordered" evidence="11">
    <location>
        <begin position="1"/>
        <end position="22"/>
    </location>
</feature>
<evidence type="ECO:0000259" key="12">
    <source>
        <dbReference type="PROSITE" id="PS50991"/>
    </source>
</evidence>
<evidence type="ECO:0000256" key="9">
    <source>
        <dbReference type="ARBA" id="ARBA00023304"/>
    </source>
</evidence>
<dbReference type="Gene3D" id="3.30.160.270">
    <property type="match status" value="1"/>
</dbReference>
<feature type="region of interest" description="Regulatory domain" evidence="10">
    <location>
        <begin position="469"/>
        <end position="587"/>
    </location>
</feature>
<evidence type="ECO:0000256" key="2">
    <source>
        <dbReference type="ARBA" id="ARBA00004689"/>
    </source>
</evidence>
<evidence type="ECO:0000256" key="6">
    <source>
        <dbReference type="ARBA" id="ARBA00022605"/>
    </source>
</evidence>
<dbReference type="GO" id="GO:0003852">
    <property type="term" value="F:2-isopropylmalate synthase activity"/>
    <property type="evidence" value="ECO:0007669"/>
    <property type="project" value="UniProtKB-UniRule"/>
</dbReference>
<dbReference type="UniPathway" id="UPA00048">
    <property type="reaction ID" value="UER00070"/>
</dbReference>
<comment type="function">
    <text evidence="10">Catalyzes the condensation of the acetyl group of acetyl-CoA with 3-methyl-2-oxobutanoate (2-ketoisovalerate) to form 3-carboxy-3-hydroxy-4-methylpentanoate (2-isopropylmalate).</text>
</comment>
<proteinExistence type="inferred from homology"/>
<dbReference type="SUPFAM" id="SSF89000">
    <property type="entry name" value="post-HMGL domain-like"/>
    <property type="match status" value="1"/>
</dbReference>
<comment type="catalytic activity">
    <reaction evidence="1 10">
        <text>3-methyl-2-oxobutanoate + acetyl-CoA + H2O = (2S)-2-isopropylmalate + CoA + H(+)</text>
        <dbReference type="Rhea" id="RHEA:21524"/>
        <dbReference type="ChEBI" id="CHEBI:1178"/>
        <dbReference type="ChEBI" id="CHEBI:11851"/>
        <dbReference type="ChEBI" id="CHEBI:15377"/>
        <dbReference type="ChEBI" id="CHEBI:15378"/>
        <dbReference type="ChEBI" id="CHEBI:57287"/>
        <dbReference type="ChEBI" id="CHEBI:57288"/>
        <dbReference type="EC" id="2.3.3.13"/>
    </reaction>
</comment>
<dbReference type="SMART" id="SM00917">
    <property type="entry name" value="LeuA_dimer"/>
    <property type="match status" value="1"/>
</dbReference>
<evidence type="ECO:0000256" key="4">
    <source>
        <dbReference type="ARBA" id="ARBA00012973"/>
    </source>
</evidence>
<dbReference type="Pfam" id="PF08502">
    <property type="entry name" value="LeuA_dimer"/>
    <property type="match status" value="1"/>
</dbReference>
<keyword evidence="5 10" id="KW-0432">Leucine biosynthesis</keyword>
<sequence length="587" mass="65229">MTTSDRLAPPAQAAWNPQRPSGMPFQRYRPFHQRVPFALEDRSWPSRRIERAPLWAAVDLRDGNQALIDPMDQERKRRLFDLLVRIGFKEIEVGYPASGSTDFDFVRGLIEDDAIPEDVRISVLTPAREELIERTYEALEGAHSALVHLYTATSPQWREHVLGVDADGLLGLVRKGAEDVLRGVDRLPGTDVRLQFSPEVFVLTEPELALGTCNVVTDVWQATEDAPVVLNLPSTVEVSTPNVFADQIEWMDRNLRRREAIILSVHPHNDRGTGVAATELALMAGADRVEGCLFGNGERTGNVCLITLALNLFTQGVDPQIDLSDIDEVRRTVEHVNQLPVPARHPYGGDLVYTSFSGTHQDAINKVFARRERIAEETGVPVEEQPWEVPYLPIDPHDVGRSYEAVIRVNSQSGKGGMAYLMKTEHGLELPKRLQIEFSQIVQRHTDAEGGEVSAERLWELFSDAYLPREGERWGRYRIRGHRTASQEDGRDRLDVDLDVDGQVRTLTGTGNGPIDAFLAALQPLVGTVVVRDYVEHALAAGGDARAAAYVECEIDGRTLWGVAIHENIVRASLGAVVSAVNRAVRP</sequence>
<evidence type="ECO:0000256" key="1">
    <source>
        <dbReference type="ARBA" id="ARBA00000064"/>
    </source>
</evidence>
<dbReference type="InterPro" id="IPR013709">
    <property type="entry name" value="2-isopropylmalate_synth_dimer"/>
</dbReference>
<evidence type="ECO:0000256" key="7">
    <source>
        <dbReference type="ARBA" id="ARBA00022679"/>
    </source>
</evidence>
<comment type="similarity">
    <text evidence="3 10">Belongs to the alpha-IPM synthase/homocitrate synthase family. LeuA type 2 subfamily.</text>
</comment>
<comment type="subunit">
    <text evidence="10">Homodimer.</text>
</comment>
<dbReference type="SUPFAM" id="SSF51569">
    <property type="entry name" value="Aldolase"/>
    <property type="match status" value="1"/>
</dbReference>
<dbReference type="GO" id="GO:0009098">
    <property type="term" value="P:L-leucine biosynthetic process"/>
    <property type="evidence" value="ECO:0007669"/>
    <property type="project" value="UniProtKB-UniRule"/>
</dbReference>
<dbReference type="Pfam" id="PF22615">
    <property type="entry name" value="IPMS_D2"/>
    <property type="match status" value="1"/>
</dbReference>
<dbReference type="InterPro" id="IPR005668">
    <property type="entry name" value="IPM_Synthase"/>
</dbReference>
<dbReference type="PROSITE" id="PS00816">
    <property type="entry name" value="AIPM_HOMOCIT_SYNTH_2"/>
    <property type="match status" value="1"/>
</dbReference>
<comment type="caution">
    <text evidence="13">The sequence shown here is derived from an EMBL/GenBank/DDBJ whole genome shotgun (WGS) entry which is preliminary data.</text>
</comment>
<keyword evidence="6 10" id="KW-0028">Amino-acid biosynthesis</keyword>
<gene>
    <name evidence="10" type="primary">leuA</name>
    <name evidence="13" type="ORF">PAI11_06740</name>
</gene>
<keyword evidence="13" id="KW-0012">Acyltransferase</keyword>
<dbReference type="EMBL" id="AGUD01000023">
    <property type="protein sequence ID" value="EHN12446.1"/>
    <property type="molecule type" value="Genomic_DNA"/>
</dbReference>
<reference evidence="13 14" key="1">
    <citation type="journal article" date="2013" name="Biodegradation">
        <title>Quantitative proteomic analysis of ibuprofen-degrading Patulibacter sp. strain I11.</title>
        <authorList>
            <person name="Almeida B."/>
            <person name="Kjeldal H."/>
            <person name="Lolas I."/>
            <person name="Knudsen A.D."/>
            <person name="Carvalho G."/>
            <person name="Nielsen K.L."/>
            <person name="Barreto Crespo M.T."/>
            <person name="Stensballe A."/>
            <person name="Nielsen J.L."/>
        </authorList>
    </citation>
    <scope>NUCLEOTIDE SEQUENCE [LARGE SCALE GENOMIC DNA]</scope>
    <source>
        <strain evidence="13 14">I11</strain>
    </source>
</reference>
<evidence type="ECO:0000313" key="14">
    <source>
        <dbReference type="Proteomes" id="UP000005143"/>
    </source>
</evidence>
<dbReference type="InterPro" id="IPR054692">
    <property type="entry name" value="LeuA-like_post-cat"/>
</dbReference>
<name>H0E1L2_9ACTN</name>
<organism evidence="13 14">
    <name type="scientific">Patulibacter medicamentivorans</name>
    <dbReference type="NCBI Taxonomy" id="1097667"/>
    <lineage>
        <taxon>Bacteria</taxon>
        <taxon>Bacillati</taxon>
        <taxon>Actinomycetota</taxon>
        <taxon>Thermoleophilia</taxon>
        <taxon>Solirubrobacterales</taxon>
        <taxon>Patulibacteraceae</taxon>
        <taxon>Patulibacter</taxon>
    </lineage>
</organism>
<dbReference type="CDD" id="cd07942">
    <property type="entry name" value="DRE_TIM_LeuA"/>
    <property type="match status" value="1"/>
</dbReference>
<dbReference type="InterPro" id="IPR013785">
    <property type="entry name" value="Aldolase_TIM"/>
</dbReference>
<accession>H0E1L2</accession>
<evidence type="ECO:0000256" key="3">
    <source>
        <dbReference type="ARBA" id="ARBA00009767"/>
    </source>
</evidence>
<keyword evidence="9 10" id="KW-0100">Branched-chain amino acid biosynthesis</keyword>
<dbReference type="InterPro" id="IPR039371">
    <property type="entry name" value="LeuA_N_DRE-TIM"/>
</dbReference>
<evidence type="ECO:0000256" key="8">
    <source>
        <dbReference type="ARBA" id="ARBA00022723"/>
    </source>
</evidence>
<keyword evidence="7 10" id="KW-0808">Transferase</keyword>
<keyword evidence="8 10" id="KW-0479">Metal-binding</keyword>
<dbReference type="Pfam" id="PF00682">
    <property type="entry name" value="HMGL-like"/>
    <property type="match status" value="1"/>
</dbReference>
<feature type="binding site" evidence="10">
    <location>
        <position position="302"/>
    </location>
    <ligand>
        <name>Mg(2+)</name>
        <dbReference type="ChEBI" id="CHEBI:18420"/>
    </ligand>
</feature>
<dbReference type="PANTHER" id="PTHR46911:SF1">
    <property type="entry name" value="2-ISOPROPYLMALATE SYNTHASE"/>
    <property type="match status" value="1"/>
</dbReference>
<keyword evidence="14" id="KW-1185">Reference proteome</keyword>
<dbReference type="NCBIfam" id="NF002991">
    <property type="entry name" value="PRK03739.1"/>
    <property type="match status" value="1"/>
</dbReference>
<dbReference type="InterPro" id="IPR036230">
    <property type="entry name" value="LeuA_allosteric_dom_sf"/>
</dbReference>
<feature type="binding site" evidence="10">
    <location>
        <position position="62"/>
    </location>
    <ligand>
        <name>Mg(2+)</name>
        <dbReference type="ChEBI" id="CHEBI:18420"/>
    </ligand>
</feature>
<evidence type="ECO:0000256" key="11">
    <source>
        <dbReference type="SAM" id="MobiDB-lite"/>
    </source>
</evidence>
<dbReference type="HAMAP" id="MF_00572">
    <property type="entry name" value="LeuA_type2"/>
    <property type="match status" value="1"/>
</dbReference>
<dbReference type="PROSITE" id="PS00815">
    <property type="entry name" value="AIPM_HOMOCIT_SYNTH_1"/>
    <property type="match status" value="1"/>
</dbReference>
<evidence type="ECO:0000256" key="10">
    <source>
        <dbReference type="HAMAP-Rule" id="MF_00572"/>
    </source>
</evidence>
<comment type="cofactor">
    <cofactor evidence="10">
        <name>Mg(2+)</name>
        <dbReference type="ChEBI" id="CHEBI:18420"/>
    </cofactor>
</comment>
<comment type="subcellular location">
    <subcellularLocation>
        <location evidence="10">Cytoplasm</location>
    </subcellularLocation>
</comment>
<feature type="binding site" evidence="10">
    <location>
        <position position="266"/>
    </location>
    <ligand>
        <name>Mg(2+)</name>
        <dbReference type="ChEBI" id="CHEBI:18420"/>
    </ligand>
</feature>
<dbReference type="RefSeq" id="WP_007570863.1">
    <property type="nucleotide sequence ID" value="NZ_AGUD01000023.1"/>
</dbReference>
<dbReference type="SUPFAM" id="SSF110921">
    <property type="entry name" value="2-isopropylmalate synthase LeuA, allosteric (dimerisation) domain"/>
    <property type="match status" value="1"/>
</dbReference>
<feature type="domain" description="Pyruvate carboxyltransferase" evidence="12">
    <location>
        <begin position="53"/>
        <end position="327"/>
    </location>
</feature>
<evidence type="ECO:0000313" key="13">
    <source>
        <dbReference type="EMBL" id="EHN12446.1"/>
    </source>
</evidence>
<comment type="pathway">
    <text evidence="2 10">Amino-acid biosynthesis; L-leucine biosynthesis; L-leucine from 3-methyl-2-oxobutanoate: step 1/4.</text>
</comment>
<dbReference type="NCBIfam" id="TIGR00970">
    <property type="entry name" value="leuA_yeast"/>
    <property type="match status" value="1"/>
</dbReference>
<feature type="binding site" evidence="10">
    <location>
        <position position="268"/>
    </location>
    <ligand>
        <name>Mg(2+)</name>
        <dbReference type="ChEBI" id="CHEBI:18420"/>
    </ligand>
</feature>
<keyword evidence="10" id="KW-0963">Cytoplasm</keyword>
<dbReference type="InterPro" id="IPR002034">
    <property type="entry name" value="AIPM/Hcit_synth_CS"/>
</dbReference>
<dbReference type="Gene3D" id="3.20.20.70">
    <property type="entry name" value="Aldolase class I"/>
    <property type="match status" value="1"/>
</dbReference>
<dbReference type="AlphaFoldDB" id="H0E1L2"/>
<dbReference type="Proteomes" id="UP000005143">
    <property type="component" value="Unassembled WGS sequence"/>
</dbReference>
<keyword evidence="10" id="KW-0460">Magnesium</keyword>
<dbReference type="GO" id="GO:0000287">
    <property type="term" value="F:magnesium ion binding"/>
    <property type="evidence" value="ECO:0007669"/>
    <property type="project" value="UniProtKB-UniRule"/>
</dbReference>